<dbReference type="AlphaFoldDB" id="A0A8J7DP63"/>
<evidence type="ECO:0000313" key="4">
    <source>
        <dbReference type="Proteomes" id="UP000636505"/>
    </source>
</evidence>
<organism evidence="3 4">
    <name type="scientific">Vasconcelosia minhoensis LEGE 07310</name>
    <dbReference type="NCBI Taxonomy" id="915328"/>
    <lineage>
        <taxon>Bacteria</taxon>
        <taxon>Bacillati</taxon>
        <taxon>Cyanobacteriota</taxon>
        <taxon>Cyanophyceae</taxon>
        <taxon>Nodosilineales</taxon>
        <taxon>Cymatolegaceae</taxon>
        <taxon>Vasconcelosia</taxon>
        <taxon>Vasconcelosia minhoensis</taxon>
    </lineage>
</organism>
<dbReference type="InterPro" id="IPR007759">
    <property type="entry name" value="Asxl_HARE-HTH"/>
</dbReference>
<sequence>MAKQTVAQAAAQVLKSAQTPMTAADVTQAIIDQSLYTFNAKNPRQIVRSAIERRCEGSSRKTGSPAFFKKLGDGRYALKELG</sequence>
<evidence type="ECO:0000259" key="2">
    <source>
        <dbReference type="PROSITE" id="PS51913"/>
    </source>
</evidence>
<comment type="caution">
    <text evidence="3">The sequence shown here is derived from an EMBL/GenBank/DDBJ whole genome shotgun (WGS) entry which is preliminary data.</text>
</comment>
<feature type="domain" description="HTH HARE-type" evidence="2">
    <location>
        <begin position="4"/>
        <end position="81"/>
    </location>
</feature>
<accession>A0A8J7DP63</accession>
<dbReference type="Proteomes" id="UP000636505">
    <property type="component" value="Unassembled WGS sequence"/>
</dbReference>
<dbReference type="EMBL" id="JADEXG010000049">
    <property type="protein sequence ID" value="MBE9079175.1"/>
    <property type="molecule type" value="Genomic_DNA"/>
</dbReference>
<protein>
    <submittedName>
        <fullName evidence="3">Winged helix-turn-helix domain-containing protein</fullName>
    </submittedName>
</protein>
<evidence type="ECO:0000256" key="1">
    <source>
        <dbReference type="ARBA" id="ARBA00023163"/>
    </source>
</evidence>
<dbReference type="RefSeq" id="WP_193909858.1">
    <property type="nucleotide sequence ID" value="NZ_JADEXG010000049.1"/>
</dbReference>
<evidence type="ECO:0000313" key="3">
    <source>
        <dbReference type="EMBL" id="MBE9079175.1"/>
    </source>
</evidence>
<name>A0A8J7DP63_9CYAN</name>
<dbReference type="Pfam" id="PF05066">
    <property type="entry name" value="HARE-HTH"/>
    <property type="match status" value="1"/>
</dbReference>
<reference evidence="3" key="1">
    <citation type="submission" date="2020-10" db="EMBL/GenBank/DDBJ databases">
        <authorList>
            <person name="Castelo-Branco R."/>
            <person name="Eusebio N."/>
            <person name="Adriana R."/>
            <person name="Vieira A."/>
            <person name="Brugerolle De Fraissinette N."/>
            <person name="Rezende De Castro R."/>
            <person name="Schneider M.P."/>
            <person name="Vasconcelos V."/>
            <person name="Leao P.N."/>
        </authorList>
    </citation>
    <scope>NUCLEOTIDE SEQUENCE</scope>
    <source>
        <strain evidence="3">LEGE 07310</strain>
    </source>
</reference>
<dbReference type="PROSITE" id="PS51913">
    <property type="entry name" value="HTH_HARE"/>
    <property type="match status" value="1"/>
</dbReference>
<keyword evidence="4" id="KW-1185">Reference proteome</keyword>
<proteinExistence type="predicted"/>
<dbReference type="GO" id="GO:0006355">
    <property type="term" value="P:regulation of DNA-templated transcription"/>
    <property type="evidence" value="ECO:0007669"/>
    <property type="project" value="InterPro"/>
</dbReference>
<gene>
    <name evidence="3" type="ORF">IQ241_18030</name>
</gene>
<keyword evidence="1" id="KW-0804">Transcription</keyword>